<name>A0AAD5L8R0_PYTIN</name>
<evidence type="ECO:0000256" key="1">
    <source>
        <dbReference type="SAM" id="Phobius"/>
    </source>
</evidence>
<accession>A0AAD5L8R0</accession>
<reference evidence="2" key="1">
    <citation type="submission" date="2021-12" db="EMBL/GenBank/DDBJ databases">
        <title>Prjna785345.</title>
        <authorList>
            <person name="Rujirawat T."/>
            <person name="Krajaejun T."/>
        </authorList>
    </citation>
    <scope>NUCLEOTIDE SEQUENCE</scope>
    <source>
        <strain evidence="2">Pi057C3</strain>
    </source>
</reference>
<sequence>MIIVMGMVSIMVMGKGMVSILVMVMVMVSILVQFIASWTPGWQTNQPVRAWLRCRFSLVRRCAGGFCRRLERLDGSGELDTSRQVGGLSASVGVNFPALALRLVTSAVEAEPVSASTVSKTTSLFKDLGKQVMAMESIMRLVYGKLRNIAHNIEGTAASVDKAASVSRWVVPPDDDVAAMKKAATTVIKKVGLYNKQMRMSGMVAGILKCDAEETRKPLGSLLDAASEREAAKREAEVAKLAQ</sequence>
<dbReference type="EMBL" id="JAKCXM010000756">
    <property type="protein sequence ID" value="KAJ0391999.1"/>
    <property type="molecule type" value="Genomic_DNA"/>
</dbReference>
<keyword evidence="1" id="KW-0472">Membrane</keyword>
<dbReference type="Proteomes" id="UP001209570">
    <property type="component" value="Unassembled WGS sequence"/>
</dbReference>
<keyword evidence="1" id="KW-0812">Transmembrane</keyword>
<evidence type="ECO:0000313" key="3">
    <source>
        <dbReference type="Proteomes" id="UP001209570"/>
    </source>
</evidence>
<keyword evidence="3" id="KW-1185">Reference proteome</keyword>
<gene>
    <name evidence="2" type="ORF">P43SY_002955</name>
</gene>
<dbReference type="AlphaFoldDB" id="A0AAD5L8R0"/>
<keyword evidence="1" id="KW-1133">Transmembrane helix</keyword>
<evidence type="ECO:0000313" key="2">
    <source>
        <dbReference type="EMBL" id="KAJ0391999.1"/>
    </source>
</evidence>
<organism evidence="2 3">
    <name type="scientific">Pythium insidiosum</name>
    <name type="common">Pythiosis disease agent</name>
    <dbReference type="NCBI Taxonomy" id="114742"/>
    <lineage>
        <taxon>Eukaryota</taxon>
        <taxon>Sar</taxon>
        <taxon>Stramenopiles</taxon>
        <taxon>Oomycota</taxon>
        <taxon>Peronosporomycetes</taxon>
        <taxon>Pythiales</taxon>
        <taxon>Pythiaceae</taxon>
        <taxon>Pythium</taxon>
    </lineage>
</organism>
<comment type="caution">
    <text evidence="2">The sequence shown here is derived from an EMBL/GenBank/DDBJ whole genome shotgun (WGS) entry which is preliminary data.</text>
</comment>
<proteinExistence type="predicted"/>
<feature type="transmembrane region" description="Helical" evidence="1">
    <location>
        <begin position="12"/>
        <end position="36"/>
    </location>
</feature>
<protein>
    <submittedName>
        <fullName evidence="2">Uncharacterized protein</fullName>
    </submittedName>
</protein>